<keyword evidence="1" id="KW-0472">Membrane</keyword>
<sequence>MSMTYEDGAYGDALEELTRLGGLTKDRPLLLRYAVFRFGAQARADLYREVAVYLDREVRLPEALATLYAIETGGEEDGDLVRIGATKLSALGILIPYWLHAMRQSGHDWYEVLAEMVPSREAQMIGAIGEAGMTGDALRKLALSIRRLNEARTKIRNALLPVAFMLLVIAGALYAASVSLLPDLFKALPNMQLRGEAASLKEAADFIRDWGLLTCGGAVLFIAAVWWSLDNLTGRVRIVLDRIPALPWALHRQWTGASWLEAMALLIGAERKIPEALQLLRVNASPYVAERLDALLVQDDARLGAALARTGFGWPDDRTIRAMRVYMSGNRPQDGLAALAADQQQDLSDRMLAAAGIATYAGASLIGGLVGWLLWASWDLYKSAVPGLGPL</sequence>
<accession>A0A4D8PTM4</accession>
<feature type="transmembrane region" description="Helical" evidence="1">
    <location>
        <begin position="210"/>
        <end position="229"/>
    </location>
</feature>
<dbReference type="Gene3D" id="1.20.81.30">
    <property type="entry name" value="Type II secretion system (T2SS), domain F"/>
    <property type="match status" value="1"/>
</dbReference>
<dbReference type="KEGG" id="aare:D3093_33380"/>
<keyword evidence="1" id="KW-0812">Transmembrane</keyword>
<evidence type="ECO:0000256" key="1">
    <source>
        <dbReference type="SAM" id="Phobius"/>
    </source>
</evidence>
<reference evidence="2 3" key="1">
    <citation type="submission" date="2018-09" db="EMBL/GenBank/DDBJ databases">
        <title>Whole genome based analysis of evolution and adaptive divergence in Indian and Brazilian strains of Azospirillum brasilense.</title>
        <authorList>
            <person name="Singh C."/>
            <person name="Tripathi A.K."/>
        </authorList>
    </citation>
    <scope>NUCLEOTIDE SEQUENCE [LARGE SCALE GENOMIC DNA]</scope>
    <source>
        <strain evidence="2 3">MTCC4035</strain>
        <plasmid evidence="2 3">p5</plasmid>
    </source>
</reference>
<geneLocation type="plasmid" evidence="2 3">
    <name>p5</name>
</geneLocation>
<protein>
    <recommendedName>
        <fullName evidence="4">Type II secretory pathway component PulF</fullName>
    </recommendedName>
</protein>
<dbReference type="PANTHER" id="PTHR30012">
    <property type="entry name" value="GENERAL SECRETION PATHWAY PROTEIN"/>
    <property type="match status" value="1"/>
</dbReference>
<dbReference type="InterPro" id="IPR042094">
    <property type="entry name" value="T2SS_GspF_sf"/>
</dbReference>
<feature type="transmembrane region" description="Helical" evidence="1">
    <location>
        <begin position="352"/>
        <end position="375"/>
    </location>
</feature>
<dbReference type="EMBL" id="CP032326">
    <property type="protein sequence ID" value="QCO00148.1"/>
    <property type="molecule type" value="Genomic_DNA"/>
</dbReference>
<organism evidence="2 3">
    <name type="scientific">Azospirillum argentinense</name>
    <dbReference type="NCBI Taxonomy" id="2970906"/>
    <lineage>
        <taxon>Bacteria</taxon>
        <taxon>Pseudomonadati</taxon>
        <taxon>Pseudomonadota</taxon>
        <taxon>Alphaproteobacteria</taxon>
        <taxon>Rhodospirillales</taxon>
        <taxon>Azospirillaceae</taxon>
        <taxon>Azospirillum</taxon>
    </lineage>
</organism>
<proteinExistence type="predicted"/>
<gene>
    <name evidence="2" type="ORF">D3093_33380</name>
</gene>
<name>A0A4D8PTM4_9PROT</name>
<dbReference type="PANTHER" id="PTHR30012:SF0">
    <property type="entry name" value="TYPE II SECRETION SYSTEM PROTEIN F-RELATED"/>
    <property type="match status" value="1"/>
</dbReference>
<dbReference type="InterPro" id="IPR003004">
    <property type="entry name" value="GspF/PilC"/>
</dbReference>
<keyword evidence="1" id="KW-1133">Transmembrane helix</keyword>
<dbReference type="RefSeq" id="WP_137118860.1">
    <property type="nucleotide sequence ID" value="NZ_CP032326.1"/>
</dbReference>
<dbReference type="Proteomes" id="UP000298595">
    <property type="component" value="Plasmid p5"/>
</dbReference>
<dbReference type="AlphaFoldDB" id="A0A4D8PTM4"/>
<evidence type="ECO:0000313" key="2">
    <source>
        <dbReference type="EMBL" id="QCO00148.1"/>
    </source>
</evidence>
<feature type="transmembrane region" description="Helical" evidence="1">
    <location>
        <begin position="158"/>
        <end position="181"/>
    </location>
</feature>
<evidence type="ECO:0000313" key="3">
    <source>
        <dbReference type="Proteomes" id="UP000298595"/>
    </source>
</evidence>
<keyword evidence="2" id="KW-0614">Plasmid</keyword>
<evidence type="ECO:0008006" key="4">
    <source>
        <dbReference type="Google" id="ProtNLM"/>
    </source>
</evidence>